<reference evidence="1" key="1">
    <citation type="journal article" date="2015" name="Nature">
        <title>Complex archaea that bridge the gap between prokaryotes and eukaryotes.</title>
        <authorList>
            <person name="Spang A."/>
            <person name="Saw J.H."/>
            <person name="Jorgensen S.L."/>
            <person name="Zaremba-Niedzwiedzka K."/>
            <person name="Martijn J."/>
            <person name="Lind A.E."/>
            <person name="van Eijk R."/>
            <person name="Schleper C."/>
            <person name="Guy L."/>
            <person name="Ettema T.J."/>
        </authorList>
    </citation>
    <scope>NUCLEOTIDE SEQUENCE</scope>
</reference>
<name>A0A0F8Y8W1_9ZZZZ</name>
<protein>
    <submittedName>
        <fullName evidence="1">Uncharacterized protein</fullName>
    </submittedName>
</protein>
<comment type="caution">
    <text evidence="1">The sequence shown here is derived from an EMBL/GenBank/DDBJ whole genome shotgun (WGS) entry which is preliminary data.</text>
</comment>
<sequence>ASAVQMLITAGILEEIQAAIEAKADVKSKVSSNDTTAGYLNGKLIAGTGITLTENNDGADETLSVINDDKGSTAISTHEITYDHSGLHNQNTDTILQKIQNLVAPSQTVSAESVASVYSSFYDCQIFLADKTGTLDSVKLWLDRNTLNLGSYGDFEVTIRTLDGGGKPSSTILGTSTVAKADMPASGADAEVTFNFSGVNVVAGTSYAIVCRQEADAGDGTNSYGTYGDGSSPSYVNGSYGFSIDSGASWTLRADRDLYFIVTITGTQGQENIDIINNGEIKNNITVVAGKTIDGRDISADGSQLDVAYAHSQVTTGNPHSITLTDLSTYDHKDLQNLQGG</sequence>
<organism evidence="1">
    <name type="scientific">marine sediment metagenome</name>
    <dbReference type="NCBI Taxonomy" id="412755"/>
    <lineage>
        <taxon>unclassified sequences</taxon>
        <taxon>metagenomes</taxon>
        <taxon>ecological metagenomes</taxon>
    </lineage>
</organism>
<feature type="non-terminal residue" evidence="1">
    <location>
        <position position="1"/>
    </location>
</feature>
<dbReference type="AlphaFoldDB" id="A0A0F8Y8W1"/>
<evidence type="ECO:0000313" key="1">
    <source>
        <dbReference type="EMBL" id="KKK50524.1"/>
    </source>
</evidence>
<accession>A0A0F8Y8W1</accession>
<dbReference type="EMBL" id="LAZR01067979">
    <property type="protein sequence ID" value="KKK50524.1"/>
    <property type="molecule type" value="Genomic_DNA"/>
</dbReference>
<proteinExistence type="predicted"/>
<feature type="non-terminal residue" evidence="1">
    <location>
        <position position="341"/>
    </location>
</feature>
<gene>
    <name evidence="1" type="ORF">LCGC14_3124160</name>
</gene>